<organism evidence="1 2">
    <name type="scientific">Streptomyces vulcanius</name>
    <dbReference type="NCBI Taxonomy" id="1441876"/>
    <lineage>
        <taxon>Bacteria</taxon>
        <taxon>Bacillati</taxon>
        <taxon>Actinomycetota</taxon>
        <taxon>Actinomycetes</taxon>
        <taxon>Kitasatosporales</taxon>
        <taxon>Streptomycetaceae</taxon>
        <taxon>Streptomyces</taxon>
    </lineage>
</organism>
<proteinExistence type="predicted"/>
<dbReference type="RefSeq" id="WP_381185045.1">
    <property type="nucleotide sequence ID" value="NZ_JBHSFK010000046.1"/>
</dbReference>
<evidence type="ECO:0008006" key="3">
    <source>
        <dbReference type="Google" id="ProtNLM"/>
    </source>
</evidence>
<comment type="caution">
    <text evidence="1">The sequence shown here is derived from an EMBL/GenBank/DDBJ whole genome shotgun (WGS) entry which is preliminary data.</text>
</comment>
<dbReference type="Proteomes" id="UP001595839">
    <property type="component" value="Unassembled WGS sequence"/>
</dbReference>
<evidence type="ECO:0000313" key="2">
    <source>
        <dbReference type="Proteomes" id="UP001595839"/>
    </source>
</evidence>
<reference evidence="2" key="1">
    <citation type="journal article" date="2019" name="Int. J. Syst. Evol. Microbiol.">
        <title>The Global Catalogue of Microorganisms (GCM) 10K type strain sequencing project: providing services to taxonomists for standard genome sequencing and annotation.</title>
        <authorList>
            <consortium name="The Broad Institute Genomics Platform"/>
            <consortium name="The Broad Institute Genome Sequencing Center for Infectious Disease"/>
            <person name="Wu L."/>
            <person name="Ma J."/>
        </authorList>
    </citation>
    <scope>NUCLEOTIDE SEQUENCE [LARGE SCALE GENOMIC DNA]</scope>
    <source>
        <strain evidence="2">CGMCC 4.7177</strain>
    </source>
</reference>
<accession>A0ABV9B3W3</accession>
<protein>
    <recommendedName>
        <fullName evidence="3">Tn3 transposase DDE domain-containing protein</fullName>
    </recommendedName>
</protein>
<keyword evidence="2" id="KW-1185">Reference proteome</keyword>
<gene>
    <name evidence="1" type="ORF">ACFPIH_46030</name>
</gene>
<evidence type="ECO:0000313" key="1">
    <source>
        <dbReference type="EMBL" id="MFC4506729.1"/>
    </source>
</evidence>
<name>A0ABV9B3W3_9ACTN</name>
<sequence length="63" mass="6841">MEGQLGALGMALNAAVWNTLYTGAAVRELDFDGLTISPEIRSRHDARGRGRSRCLVRVCVHDG</sequence>
<dbReference type="EMBL" id="JBHSFK010000046">
    <property type="protein sequence ID" value="MFC4506729.1"/>
    <property type="molecule type" value="Genomic_DNA"/>
</dbReference>